<evidence type="ECO:0000313" key="2">
    <source>
        <dbReference type="EMBL" id="AWI52630.1"/>
    </source>
</evidence>
<dbReference type="KEGG" id="aon:DEH84_03755"/>
<reference evidence="2 3" key="1">
    <citation type="submission" date="2018-05" db="EMBL/GenBank/DDBJ databases">
        <title>complete genome sequence of Aquabacterium olei NBRC 110486.</title>
        <authorList>
            <person name="Tang B."/>
            <person name="Chang J."/>
            <person name="Zhang L."/>
            <person name="Yang H."/>
        </authorList>
    </citation>
    <scope>NUCLEOTIDE SEQUENCE [LARGE SCALE GENOMIC DNA]</scope>
    <source>
        <strain evidence="2 3">NBRC 110486</strain>
    </source>
</reference>
<feature type="compositionally biased region" description="Basic and acidic residues" evidence="1">
    <location>
        <begin position="67"/>
        <end position="92"/>
    </location>
</feature>
<proteinExistence type="predicted"/>
<accession>A0A2U8FNT3</accession>
<keyword evidence="3" id="KW-1185">Reference proteome</keyword>
<organism evidence="2 3">
    <name type="scientific">Aquabacterium olei</name>
    <dbReference type="NCBI Taxonomy" id="1296669"/>
    <lineage>
        <taxon>Bacteria</taxon>
        <taxon>Pseudomonadati</taxon>
        <taxon>Pseudomonadota</taxon>
        <taxon>Betaproteobacteria</taxon>
        <taxon>Burkholderiales</taxon>
        <taxon>Aquabacterium</taxon>
    </lineage>
</organism>
<feature type="region of interest" description="Disordered" evidence="1">
    <location>
        <begin position="1"/>
        <end position="102"/>
    </location>
</feature>
<name>A0A2U8FNT3_9BURK</name>
<dbReference type="AlphaFoldDB" id="A0A2U8FNT3"/>
<dbReference type="EMBL" id="CP029210">
    <property type="protein sequence ID" value="AWI52630.1"/>
    <property type="molecule type" value="Genomic_DNA"/>
</dbReference>
<feature type="compositionally biased region" description="Basic and acidic residues" evidence="1">
    <location>
        <begin position="32"/>
        <end position="46"/>
    </location>
</feature>
<feature type="compositionally biased region" description="Basic and acidic residues" evidence="1">
    <location>
        <begin position="14"/>
        <end position="25"/>
    </location>
</feature>
<dbReference type="Proteomes" id="UP000244892">
    <property type="component" value="Chromosome"/>
</dbReference>
<evidence type="ECO:0000256" key="1">
    <source>
        <dbReference type="SAM" id="MobiDB-lite"/>
    </source>
</evidence>
<evidence type="ECO:0000313" key="3">
    <source>
        <dbReference type="Proteomes" id="UP000244892"/>
    </source>
</evidence>
<sequence>MPPGETVPVQGGERAPRLPHERDESSSSQELGESRDVIEQAARDIEAGIQDSSLGPPMDALYQRRFRGPDGQEGRGQDDATAPSERDARHASTEQSRGTPRS</sequence>
<feature type="compositionally biased region" description="Polar residues" evidence="1">
    <location>
        <begin position="93"/>
        <end position="102"/>
    </location>
</feature>
<gene>
    <name evidence="2" type="ORF">DEH84_03755</name>
</gene>
<protein>
    <submittedName>
        <fullName evidence="2">Uncharacterized protein</fullName>
    </submittedName>
</protein>